<reference evidence="5 6" key="1">
    <citation type="journal article" date="2024" name="Commun. Biol.">
        <title>Comparative genomic analysis of thermophilic fungi reveals convergent evolutionary adaptations and gene losses.</title>
        <authorList>
            <person name="Steindorff A.S."/>
            <person name="Aguilar-Pontes M.V."/>
            <person name="Robinson A.J."/>
            <person name="Andreopoulos B."/>
            <person name="LaButti K."/>
            <person name="Kuo A."/>
            <person name="Mondo S."/>
            <person name="Riley R."/>
            <person name="Otillar R."/>
            <person name="Haridas S."/>
            <person name="Lipzen A."/>
            <person name="Grimwood J."/>
            <person name="Schmutz J."/>
            <person name="Clum A."/>
            <person name="Reid I.D."/>
            <person name="Moisan M.C."/>
            <person name="Butler G."/>
            <person name="Nguyen T.T.M."/>
            <person name="Dewar K."/>
            <person name="Conant G."/>
            <person name="Drula E."/>
            <person name="Henrissat B."/>
            <person name="Hansel C."/>
            <person name="Singer S."/>
            <person name="Hutchinson M.I."/>
            <person name="de Vries R.P."/>
            <person name="Natvig D.O."/>
            <person name="Powell A.J."/>
            <person name="Tsang A."/>
            <person name="Grigoriev I.V."/>
        </authorList>
    </citation>
    <scope>NUCLEOTIDE SEQUENCE [LARGE SCALE GENOMIC DNA]</scope>
    <source>
        <strain evidence="5 6">CBS 494.80</strain>
    </source>
</reference>
<dbReference type="EMBL" id="JAZHXI010000005">
    <property type="protein sequence ID" value="KAL2071721.1"/>
    <property type="molecule type" value="Genomic_DNA"/>
</dbReference>
<dbReference type="Pfam" id="PF12796">
    <property type="entry name" value="Ank_2"/>
    <property type="match status" value="1"/>
</dbReference>
<comment type="caution">
    <text evidence="5">The sequence shown here is derived from an EMBL/GenBank/DDBJ whole genome shotgun (WGS) entry which is preliminary data.</text>
</comment>
<feature type="repeat" description="ANK" evidence="3">
    <location>
        <begin position="306"/>
        <end position="338"/>
    </location>
</feature>
<dbReference type="SUPFAM" id="SSF48403">
    <property type="entry name" value="Ankyrin repeat"/>
    <property type="match status" value="1"/>
</dbReference>
<keyword evidence="1" id="KW-0677">Repeat</keyword>
<dbReference type="PROSITE" id="PS50088">
    <property type="entry name" value="ANK_REPEAT"/>
    <property type="match status" value="1"/>
</dbReference>
<name>A0ABR4CQR5_9HELO</name>
<dbReference type="InterPro" id="IPR036770">
    <property type="entry name" value="Ankyrin_rpt-contain_sf"/>
</dbReference>
<sequence length="722" mass="81674">MAEVLGVVASGIAVGQLAGLVTKSIFKLKDYWNQVHEASDDVKHLLREIDSLHLILCHIQEDQAKRSNGESHADNVCLRQSLELCREGAEELRETADELAKKVDGKKGWKKKVGSVKVVLKKEDVKKLKKRMKNSIRLLSLSYQLHTNAMIQLQPDLIVTRMISHIESHTVNHPSKKGLETLVGAGEAGEAPKSSIQRQYDIWICSPSWLSYLFGHLSYQQHTRLHRGRDVDDITAIYKLPDFIANKVLNIQGNNALSGWKLNIRIYRIIPYTNPFFSAVSSGDMVTVQRLLADKEYFISDRAYLFEETALHRAVRAGNVEMCKLLLREGADSIARSRSNVTPLHEALWSGGVNTFRGGGSSDINRLLLSAGGVDILIDDPTILRHYLGSVKNLQYLYEEAGPITKSGPLFSAQTRMTFAAKATWANWPNVPFLVEYWLNLGYIENGELRNWVDSCGQTLLHMIARSFAQINSIDDEIYPKLDESFSPESKRQMRLTKSYRHLWQPLIHRLISAGCSPSEMNQEGHTVFSAIANEMLWYYTTGGAQLSDVKDTLRVWLEILVQYGIDLLQYSEEETNSSLINKSWACQCATPLGFPSGGVHQCNKQHVFYRKYPKTQRHDNYYPRGELIFSFLPGPRPEDWIFTIFAPAKAYARDFWHMVEGDKGNSSYHPPHYEECLGETWSENEYSDGKSSDDGDCFGEEEGSSLHTPAVPGSWSAEFDE</sequence>
<evidence type="ECO:0000256" key="3">
    <source>
        <dbReference type="PROSITE-ProRule" id="PRU00023"/>
    </source>
</evidence>
<feature type="region of interest" description="Disordered" evidence="4">
    <location>
        <begin position="685"/>
        <end position="722"/>
    </location>
</feature>
<evidence type="ECO:0000256" key="1">
    <source>
        <dbReference type="ARBA" id="ARBA00022737"/>
    </source>
</evidence>
<evidence type="ECO:0000256" key="2">
    <source>
        <dbReference type="ARBA" id="ARBA00023043"/>
    </source>
</evidence>
<protein>
    <submittedName>
        <fullName evidence="5">Uncharacterized protein</fullName>
    </submittedName>
</protein>
<feature type="compositionally biased region" description="Acidic residues" evidence="4">
    <location>
        <begin position="695"/>
        <end position="704"/>
    </location>
</feature>
<dbReference type="Gene3D" id="1.25.40.20">
    <property type="entry name" value="Ankyrin repeat-containing domain"/>
    <property type="match status" value="1"/>
</dbReference>
<dbReference type="SMART" id="SM00248">
    <property type="entry name" value="ANK"/>
    <property type="match status" value="2"/>
</dbReference>
<keyword evidence="6" id="KW-1185">Reference proteome</keyword>
<dbReference type="PROSITE" id="PS50297">
    <property type="entry name" value="ANK_REP_REGION"/>
    <property type="match status" value="1"/>
</dbReference>
<evidence type="ECO:0000256" key="4">
    <source>
        <dbReference type="SAM" id="MobiDB-lite"/>
    </source>
</evidence>
<dbReference type="PANTHER" id="PTHR24166:SF48">
    <property type="entry name" value="PROTEIN VAPYRIN"/>
    <property type="match status" value="1"/>
</dbReference>
<proteinExistence type="predicted"/>
<gene>
    <name evidence="5" type="ORF">VTL71DRAFT_12956</name>
</gene>
<dbReference type="PANTHER" id="PTHR24166">
    <property type="entry name" value="ROLLING PEBBLES, ISOFORM B"/>
    <property type="match status" value="1"/>
</dbReference>
<dbReference type="InterPro" id="IPR002110">
    <property type="entry name" value="Ankyrin_rpt"/>
</dbReference>
<dbReference type="Proteomes" id="UP001595075">
    <property type="component" value="Unassembled WGS sequence"/>
</dbReference>
<keyword evidence="2 3" id="KW-0040">ANK repeat</keyword>
<evidence type="ECO:0000313" key="6">
    <source>
        <dbReference type="Proteomes" id="UP001595075"/>
    </source>
</evidence>
<accession>A0ABR4CQR5</accession>
<evidence type="ECO:0000313" key="5">
    <source>
        <dbReference type="EMBL" id="KAL2071721.1"/>
    </source>
</evidence>
<dbReference type="InterPro" id="IPR050889">
    <property type="entry name" value="Dendritic_Spine_Reg/Scaffold"/>
</dbReference>
<organism evidence="5 6">
    <name type="scientific">Oculimacula yallundae</name>
    <dbReference type="NCBI Taxonomy" id="86028"/>
    <lineage>
        <taxon>Eukaryota</taxon>
        <taxon>Fungi</taxon>
        <taxon>Dikarya</taxon>
        <taxon>Ascomycota</taxon>
        <taxon>Pezizomycotina</taxon>
        <taxon>Leotiomycetes</taxon>
        <taxon>Helotiales</taxon>
        <taxon>Ploettnerulaceae</taxon>
        <taxon>Oculimacula</taxon>
    </lineage>
</organism>